<dbReference type="AlphaFoldDB" id="A0AAP6JGM7"/>
<dbReference type="SUPFAM" id="SSF109604">
    <property type="entry name" value="HD-domain/PDEase-like"/>
    <property type="match status" value="1"/>
</dbReference>
<keyword evidence="4 11" id="KW-0963">Cytoplasm</keyword>
<evidence type="ECO:0000256" key="7">
    <source>
        <dbReference type="ARBA" id="ARBA00022840"/>
    </source>
</evidence>
<protein>
    <recommendedName>
        <fullName evidence="11">Glycine--tRNA ligase beta subunit</fullName>
        <ecNumber evidence="11">6.1.1.14</ecNumber>
    </recommendedName>
    <alternativeName>
        <fullName evidence="11">Glycyl-tRNA synthetase beta subunit</fullName>
        <shortName evidence="11">GlyRS</shortName>
    </alternativeName>
</protein>
<comment type="similarity">
    <text evidence="2 11">Belongs to the class-II aminoacyl-tRNA synthetase family.</text>
</comment>
<accession>A0AAP6JGM7</accession>
<dbReference type="GO" id="GO:0006426">
    <property type="term" value="P:glycyl-tRNA aminoacylation"/>
    <property type="evidence" value="ECO:0007669"/>
    <property type="project" value="UniProtKB-UniRule"/>
</dbReference>
<comment type="caution">
    <text evidence="13">The sequence shown here is derived from an EMBL/GenBank/DDBJ whole genome shotgun (WGS) entry which is preliminary data.</text>
</comment>
<keyword evidence="8 11" id="KW-0648">Protein biosynthesis</keyword>
<dbReference type="GO" id="GO:0006420">
    <property type="term" value="P:arginyl-tRNA aminoacylation"/>
    <property type="evidence" value="ECO:0007669"/>
    <property type="project" value="InterPro"/>
</dbReference>
<dbReference type="Proteomes" id="UP001302316">
    <property type="component" value="Unassembled WGS sequence"/>
</dbReference>
<dbReference type="Gene3D" id="1.10.730.10">
    <property type="entry name" value="Isoleucyl-tRNA Synthetase, Domain 1"/>
    <property type="match status" value="1"/>
</dbReference>
<dbReference type="SMART" id="SM00836">
    <property type="entry name" value="DALR_1"/>
    <property type="match status" value="1"/>
</dbReference>
<evidence type="ECO:0000256" key="9">
    <source>
        <dbReference type="ARBA" id="ARBA00023146"/>
    </source>
</evidence>
<dbReference type="EC" id="6.1.1.14" evidence="11"/>
<evidence type="ECO:0000313" key="14">
    <source>
        <dbReference type="Proteomes" id="UP001302316"/>
    </source>
</evidence>
<dbReference type="GO" id="GO:0005829">
    <property type="term" value="C:cytosol"/>
    <property type="evidence" value="ECO:0007669"/>
    <property type="project" value="TreeGrafter"/>
</dbReference>
<dbReference type="InterPro" id="IPR008909">
    <property type="entry name" value="DALR_anticod-bd"/>
</dbReference>
<organism evidence="13 14">
    <name type="scientific">Natronospira elongata</name>
    <dbReference type="NCBI Taxonomy" id="3110268"/>
    <lineage>
        <taxon>Bacteria</taxon>
        <taxon>Pseudomonadati</taxon>
        <taxon>Pseudomonadota</taxon>
        <taxon>Gammaproteobacteria</taxon>
        <taxon>Natronospirales</taxon>
        <taxon>Natronospiraceae</taxon>
        <taxon>Natronospira</taxon>
    </lineage>
</organism>
<evidence type="ECO:0000256" key="10">
    <source>
        <dbReference type="ARBA" id="ARBA00047937"/>
    </source>
</evidence>
<keyword evidence="7 11" id="KW-0067">ATP-binding</keyword>
<feature type="domain" description="DALR anticodon binding" evidence="12">
    <location>
        <begin position="592"/>
        <end position="694"/>
    </location>
</feature>
<dbReference type="GO" id="GO:0004814">
    <property type="term" value="F:arginine-tRNA ligase activity"/>
    <property type="evidence" value="ECO:0007669"/>
    <property type="project" value="InterPro"/>
</dbReference>
<dbReference type="PROSITE" id="PS50861">
    <property type="entry name" value="AA_TRNA_LIGASE_II_GLYAB"/>
    <property type="match status" value="1"/>
</dbReference>
<dbReference type="NCBIfam" id="TIGR00211">
    <property type="entry name" value="glyS"/>
    <property type="match status" value="1"/>
</dbReference>
<gene>
    <name evidence="11 13" type="primary">glyS</name>
    <name evidence="13" type="ORF">VCB98_12530</name>
</gene>
<comment type="catalytic activity">
    <reaction evidence="10 11">
        <text>tRNA(Gly) + glycine + ATP = glycyl-tRNA(Gly) + AMP + diphosphate</text>
        <dbReference type="Rhea" id="RHEA:16013"/>
        <dbReference type="Rhea" id="RHEA-COMP:9664"/>
        <dbReference type="Rhea" id="RHEA-COMP:9683"/>
        <dbReference type="ChEBI" id="CHEBI:30616"/>
        <dbReference type="ChEBI" id="CHEBI:33019"/>
        <dbReference type="ChEBI" id="CHEBI:57305"/>
        <dbReference type="ChEBI" id="CHEBI:78442"/>
        <dbReference type="ChEBI" id="CHEBI:78522"/>
        <dbReference type="ChEBI" id="CHEBI:456215"/>
        <dbReference type="EC" id="6.1.1.14"/>
    </reaction>
</comment>
<dbReference type="EMBL" id="JAYGII010000045">
    <property type="protein sequence ID" value="MEA5446645.1"/>
    <property type="molecule type" value="Genomic_DNA"/>
</dbReference>
<keyword evidence="5 11" id="KW-0436">Ligase</keyword>
<keyword evidence="14" id="KW-1185">Reference proteome</keyword>
<dbReference type="InterPro" id="IPR006194">
    <property type="entry name" value="Gly-tRNA-synth_heterodimer"/>
</dbReference>
<evidence type="ECO:0000256" key="3">
    <source>
        <dbReference type="ARBA" id="ARBA00011209"/>
    </source>
</evidence>
<dbReference type="RefSeq" id="WP_346053056.1">
    <property type="nucleotide sequence ID" value="NZ_JAYGII010000045.1"/>
</dbReference>
<dbReference type="InterPro" id="IPR015944">
    <property type="entry name" value="Gly-tRNA-synth_bsu"/>
</dbReference>
<keyword evidence="6 11" id="KW-0547">Nucleotide-binding</keyword>
<evidence type="ECO:0000256" key="8">
    <source>
        <dbReference type="ARBA" id="ARBA00022917"/>
    </source>
</evidence>
<comment type="subcellular location">
    <subcellularLocation>
        <location evidence="1 11">Cytoplasm</location>
    </subcellularLocation>
</comment>
<dbReference type="PANTHER" id="PTHR30075:SF2">
    <property type="entry name" value="GLYCINE--TRNA LIGASE, CHLOROPLASTIC_MITOCHONDRIAL 2"/>
    <property type="match status" value="1"/>
</dbReference>
<dbReference type="Pfam" id="PF02092">
    <property type="entry name" value="tRNA_synt_2f"/>
    <property type="match status" value="1"/>
</dbReference>
<proteinExistence type="inferred from homology"/>
<evidence type="ECO:0000256" key="4">
    <source>
        <dbReference type="ARBA" id="ARBA00022490"/>
    </source>
</evidence>
<evidence type="ECO:0000313" key="13">
    <source>
        <dbReference type="EMBL" id="MEA5446645.1"/>
    </source>
</evidence>
<evidence type="ECO:0000256" key="6">
    <source>
        <dbReference type="ARBA" id="ARBA00022741"/>
    </source>
</evidence>
<dbReference type="GO" id="GO:0004820">
    <property type="term" value="F:glycine-tRNA ligase activity"/>
    <property type="evidence" value="ECO:0007669"/>
    <property type="project" value="UniProtKB-UniRule"/>
</dbReference>
<sequence length="697" mass="76877">MPDHRSLLIEIGTEELPPSEAAGLARAFAEQLNRALSDNDLLADEQAGAAEWFVSPRRLAMRQAGVLPRQRDREEERLGPAVDKAFDGDGKPTRAAEGFARSCGVSLDQLEHKATDKGERLAWRRTIRGEPAEHIVPALADEVLRKLPAKRRMRWGDGDVEFARPVHWVVCLLDDKLVPGQILGVETGRHSRGHRFHHPEPLDIANADSYEPALSKAKVFPDDARGALKDHIRRGVSELAESLDGTAELNEALIAEVAALVEWPVPMAGRYEDRFLALPDEVIVATLEGHQRYFALRDRQGALKPGFITVANIESTDPETIQTGNERVISPRLDDAMFFWTTDRQKKLADRVAGLDDVLFQKKLGSLGDKRRRVEKLAAGIAGELGADIKATERAATLARCDLLTEMVGEFPELQGIMGGHYAREDGEGDKVADAIRDQYRPAQAGDALPETAEGLALAIADRLDTLVGSFAANQKPSGNKDPFALRRAALGLLRMMVERDLPLDLDALIRSAGETLPEGLSMSEELHQSVFEFLMDRLRAWYRERGVRPEVFEAVAAVRPTRPADFDRRLQAVSRFLELEASESLAAANKRIGNLLRKAAEDGETVEGFDAGKLQEAAEQTLASELDRAARAAEAESDYTRRLEILAGLREAVDRFFDDVLVMTDDADLKRARLGLLAALRQSFTTVADISRLQTG</sequence>
<comment type="subunit">
    <text evidence="3 11">Tetramer of two alpha and two beta subunits.</text>
</comment>
<dbReference type="PRINTS" id="PR01045">
    <property type="entry name" value="TRNASYNTHGB"/>
</dbReference>
<evidence type="ECO:0000256" key="11">
    <source>
        <dbReference type="HAMAP-Rule" id="MF_00255"/>
    </source>
</evidence>
<dbReference type="GO" id="GO:0005524">
    <property type="term" value="F:ATP binding"/>
    <property type="evidence" value="ECO:0007669"/>
    <property type="project" value="UniProtKB-UniRule"/>
</dbReference>
<dbReference type="HAMAP" id="MF_00255">
    <property type="entry name" value="Gly_tRNA_synth_beta"/>
    <property type="match status" value="1"/>
</dbReference>
<evidence type="ECO:0000259" key="12">
    <source>
        <dbReference type="SMART" id="SM00836"/>
    </source>
</evidence>
<keyword evidence="9 11" id="KW-0030">Aminoacyl-tRNA synthetase</keyword>
<evidence type="ECO:0000256" key="5">
    <source>
        <dbReference type="ARBA" id="ARBA00022598"/>
    </source>
</evidence>
<reference evidence="13 14" key="1">
    <citation type="submission" date="2023-12" db="EMBL/GenBank/DDBJ databases">
        <title>Whole-genome sequencing of halo(alkali)philic microorganisms from hypersaline lakes.</title>
        <authorList>
            <person name="Sorokin D.Y."/>
            <person name="Merkel A.Y."/>
            <person name="Messina E."/>
            <person name="Yakimov M."/>
        </authorList>
    </citation>
    <scope>NUCLEOTIDE SEQUENCE [LARGE SCALE GENOMIC DNA]</scope>
    <source>
        <strain evidence="13 14">AB-CW1</strain>
    </source>
</reference>
<dbReference type="Pfam" id="PF05746">
    <property type="entry name" value="DALR_1"/>
    <property type="match status" value="1"/>
</dbReference>
<name>A0AAP6JGM7_9GAMM</name>
<evidence type="ECO:0000256" key="1">
    <source>
        <dbReference type="ARBA" id="ARBA00004496"/>
    </source>
</evidence>
<dbReference type="PANTHER" id="PTHR30075">
    <property type="entry name" value="GLYCYL-TRNA SYNTHETASE"/>
    <property type="match status" value="1"/>
</dbReference>
<evidence type="ECO:0000256" key="2">
    <source>
        <dbReference type="ARBA" id="ARBA00008226"/>
    </source>
</evidence>